<keyword evidence="2" id="KW-1185">Reference proteome</keyword>
<gene>
    <name evidence="1" type="ORF">ANN_09046</name>
</gene>
<comment type="caution">
    <text evidence="1">The sequence shown here is derived from an EMBL/GenBank/DDBJ whole genome shotgun (WGS) entry which is preliminary data.</text>
</comment>
<name>A0ABQ8TKP7_PERAM</name>
<evidence type="ECO:0000313" key="1">
    <source>
        <dbReference type="EMBL" id="KAJ4447057.1"/>
    </source>
</evidence>
<protein>
    <recommendedName>
        <fullName evidence="3">Reverse transcriptase domain-containing protein</fullName>
    </recommendedName>
</protein>
<dbReference type="Proteomes" id="UP001148838">
    <property type="component" value="Unassembled WGS sequence"/>
</dbReference>
<organism evidence="1 2">
    <name type="scientific">Periplaneta americana</name>
    <name type="common">American cockroach</name>
    <name type="synonym">Blatta americana</name>
    <dbReference type="NCBI Taxonomy" id="6978"/>
    <lineage>
        <taxon>Eukaryota</taxon>
        <taxon>Metazoa</taxon>
        <taxon>Ecdysozoa</taxon>
        <taxon>Arthropoda</taxon>
        <taxon>Hexapoda</taxon>
        <taxon>Insecta</taxon>
        <taxon>Pterygota</taxon>
        <taxon>Neoptera</taxon>
        <taxon>Polyneoptera</taxon>
        <taxon>Dictyoptera</taxon>
        <taxon>Blattodea</taxon>
        <taxon>Blattoidea</taxon>
        <taxon>Blattidae</taxon>
        <taxon>Blattinae</taxon>
        <taxon>Periplaneta</taxon>
    </lineage>
</organism>
<dbReference type="PANTHER" id="PTHR47027:SF20">
    <property type="entry name" value="REVERSE TRANSCRIPTASE-LIKE PROTEIN WITH RNA-DIRECTED DNA POLYMERASE DOMAIN"/>
    <property type="match status" value="1"/>
</dbReference>
<dbReference type="PANTHER" id="PTHR47027">
    <property type="entry name" value="REVERSE TRANSCRIPTASE DOMAIN-CONTAINING PROTEIN"/>
    <property type="match status" value="1"/>
</dbReference>
<reference evidence="1 2" key="1">
    <citation type="journal article" date="2022" name="Allergy">
        <title>Genome assembly and annotation of Periplaneta americana reveal a comprehensive cockroach allergen profile.</title>
        <authorList>
            <person name="Wang L."/>
            <person name="Xiong Q."/>
            <person name="Saelim N."/>
            <person name="Wang L."/>
            <person name="Nong W."/>
            <person name="Wan A.T."/>
            <person name="Shi M."/>
            <person name="Liu X."/>
            <person name="Cao Q."/>
            <person name="Hui J.H.L."/>
            <person name="Sookrung N."/>
            <person name="Leung T.F."/>
            <person name="Tungtrongchitr A."/>
            <person name="Tsui S.K.W."/>
        </authorList>
    </citation>
    <scope>NUCLEOTIDE SEQUENCE [LARGE SCALE GENOMIC DNA]</scope>
    <source>
        <strain evidence="1">PWHHKU_190912</strain>
    </source>
</reference>
<dbReference type="EMBL" id="JAJSOF020000005">
    <property type="protein sequence ID" value="KAJ4447057.1"/>
    <property type="molecule type" value="Genomic_DNA"/>
</dbReference>
<sequence length="585" mass="67735">MEQVLFDEILILSAEENPHVYDKRRASYKDEKMKKNTWLSIAASLNADLKTFNLGQFLSDAFPFHCGIKQGDALSPLLFNFALEYAIRKVQDNRECLELNGLHQLLVYADDVNMLGEHPQTIRENTGILLEASKEIAALYWIQQRLQMWFMHDGTPAHFFRNEREHLTLIFQDCWIDRGGPTPWSARFSNLNPLDFWLSRTARTISLKSHSAKILLRILNRRLYSKVEGQLKKSNFESGRGSGRQYCDSDVRFELTTSVPQESRPRVSRRGLHGALWDGTRRREVRGKGLRGEGVCARIFCLPREAEKSVEVEESRIRTFEATQSKQASLVYRSSTRVCVRNCISIRRLEFECSGPQLEGPEFECSGPQLEGPEFEYSELSLKFYNVVILYNDEVRSEDSPKDYPASAFWLEKTSEKPNQEHRLRVFENEVLRKILGAKRDEVTGEWRKLHNAELHALYSSPDIIRNIKSRCLRWAGHVARMGESRNAYGVLVGRLEEKGPLGRPRRRLEDNIKKYLREVGYDDRQWAVRIKWSISFSSSILKDVLQSLRIKCRVQPSATDDVIGKEHLLHGKKHLLRAQPLLQN</sequence>
<accession>A0ABQ8TKP7</accession>
<proteinExistence type="predicted"/>
<evidence type="ECO:0008006" key="3">
    <source>
        <dbReference type="Google" id="ProtNLM"/>
    </source>
</evidence>
<evidence type="ECO:0000313" key="2">
    <source>
        <dbReference type="Proteomes" id="UP001148838"/>
    </source>
</evidence>